<feature type="transmembrane region" description="Helical" evidence="7">
    <location>
        <begin position="450"/>
        <end position="469"/>
    </location>
</feature>
<dbReference type="SUPFAM" id="SSF116726">
    <property type="entry name" value="TrkA C-terminal domain-like"/>
    <property type="match status" value="2"/>
</dbReference>
<dbReference type="Gene3D" id="3.30.70.1450">
    <property type="entry name" value="Regulator of K+ conductance, C-terminal domain"/>
    <property type="match status" value="2"/>
</dbReference>
<proteinExistence type="predicted"/>
<accession>A0ABU5DX10</accession>
<gene>
    <name evidence="9" type="ORF">SMD31_06055</name>
</gene>
<feature type="transmembrane region" description="Helical" evidence="7">
    <location>
        <begin position="569"/>
        <end position="589"/>
    </location>
</feature>
<sequence length="592" mass="62597">MTTEQGLAFGIVAIMMALFVWGRPRYDITACLALMAAVGLGLVKPEDAFAGFSNDIVIIVASALVVSSAIAQTGIIEATLKRVLPSSHSFQLQLLVLVGTVTVLSAFVKNIGALAIMIPVAFQMARRSGVSPSRFLMPMSFGALLGGLTTQIGTSPNIIVSEVRADLGGTPFTMFDFTPVGVVLACVGLLFLMVGHRLLPERTRTTVSLDAAVDIKNYVTEAEIPENSPLIGRTVADLKELGDGETKIIAILGADDRHMTPLPDALLKAGQTLILEGDHEALERIVSRGKLQLESGHRQPEAAEPQGEVRSIEAVIGLNSPLIGLSAQDSQLFQRYEINLLAVSRTGQRLTDRLGTIELEVGDVVVLQGNGGQIPEKLRALNCLPLAERELYLGRPRIAWLPIAILLAAMGLTAFGILPVAIAFFGAAVAMVVARAIALRQVYQIVEWPIILMLAALIPVSEALHTTGATDLIADGLSHVATGLPPYGALGLILAAAMMVTPFLNNAATVLIMAPIAASFSHTLGYQPEAFLMAVAIGAGCDFLTPIGHQCNTLVMGPGGYRFGDYARLGGPLSLIVIVVAVPALLFFWPVS</sequence>
<feature type="transmembrane region" description="Helical" evidence="7">
    <location>
        <begin position="7"/>
        <end position="22"/>
    </location>
</feature>
<feature type="transmembrane region" description="Helical" evidence="7">
    <location>
        <begin position="421"/>
        <end position="438"/>
    </location>
</feature>
<feature type="transmembrane region" description="Helical" evidence="7">
    <location>
        <begin position="489"/>
        <end position="518"/>
    </location>
</feature>
<keyword evidence="6 7" id="KW-0472">Membrane</keyword>
<dbReference type="InterPro" id="IPR006037">
    <property type="entry name" value="RCK_C"/>
</dbReference>
<feature type="transmembrane region" description="Helical" evidence="7">
    <location>
        <begin position="398"/>
        <end position="415"/>
    </location>
</feature>
<keyword evidence="5 7" id="KW-1133">Transmembrane helix</keyword>
<comment type="subcellular location">
    <subcellularLocation>
        <location evidence="1">Membrane</location>
        <topology evidence="1">Multi-pass membrane protein</topology>
    </subcellularLocation>
</comment>
<dbReference type="Pfam" id="PF02080">
    <property type="entry name" value="TrkA_C"/>
    <property type="match status" value="2"/>
</dbReference>
<dbReference type="PANTHER" id="PTHR43652:SF2">
    <property type="entry name" value="BASIC AMINO ACID ANTIPORTER YFCC-RELATED"/>
    <property type="match status" value="1"/>
</dbReference>
<evidence type="ECO:0000256" key="7">
    <source>
        <dbReference type="SAM" id="Phobius"/>
    </source>
</evidence>
<comment type="caution">
    <text evidence="9">The sequence shown here is derived from an EMBL/GenBank/DDBJ whole genome shotgun (WGS) entry which is preliminary data.</text>
</comment>
<evidence type="ECO:0000313" key="10">
    <source>
        <dbReference type="Proteomes" id="UP001271769"/>
    </source>
</evidence>
<keyword evidence="2" id="KW-0813">Transport</keyword>
<evidence type="ECO:0000256" key="3">
    <source>
        <dbReference type="ARBA" id="ARBA00022692"/>
    </source>
</evidence>
<feature type="transmembrane region" description="Helical" evidence="7">
    <location>
        <begin position="56"/>
        <end position="76"/>
    </location>
</feature>
<dbReference type="InterPro" id="IPR036721">
    <property type="entry name" value="RCK_C_sf"/>
</dbReference>
<dbReference type="InterPro" id="IPR051679">
    <property type="entry name" value="DASS-Related_Transporters"/>
</dbReference>
<dbReference type="CDD" id="cd01115">
    <property type="entry name" value="SLC13_permease"/>
    <property type="match status" value="1"/>
</dbReference>
<evidence type="ECO:0000256" key="2">
    <source>
        <dbReference type="ARBA" id="ARBA00022448"/>
    </source>
</evidence>
<dbReference type="RefSeq" id="WP_320499902.1">
    <property type="nucleotide sequence ID" value="NZ_JAXCLX010000001.1"/>
</dbReference>
<dbReference type="Pfam" id="PF03600">
    <property type="entry name" value="CitMHS"/>
    <property type="match status" value="1"/>
</dbReference>
<feature type="domain" description="RCK C-terminal" evidence="8">
    <location>
        <begin position="298"/>
        <end position="384"/>
    </location>
</feature>
<name>A0ABU5DX10_9PROT</name>
<feature type="transmembrane region" description="Helical" evidence="7">
    <location>
        <begin position="134"/>
        <end position="152"/>
    </location>
</feature>
<evidence type="ECO:0000256" key="6">
    <source>
        <dbReference type="ARBA" id="ARBA00023136"/>
    </source>
</evidence>
<evidence type="ECO:0000313" key="9">
    <source>
        <dbReference type="EMBL" id="MDY0871474.1"/>
    </source>
</evidence>
<keyword evidence="3 7" id="KW-0812">Transmembrane</keyword>
<reference evidence="9 10" key="1">
    <citation type="journal article" date="2013" name="Antonie Van Leeuwenhoek">
        <title>Dongia rigui sp. nov., isolated from freshwater of a large wetland in Korea.</title>
        <authorList>
            <person name="Baik K.S."/>
            <person name="Hwang Y.M."/>
            <person name="Choi J.S."/>
            <person name="Kwon J."/>
            <person name="Seong C.N."/>
        </authorList>
    </citation>
    <scope>NUCLEOTIDE SEQUENCE [LARGE SCALE GENOMIC DNA]</scope>
    <source>
        <strain evidence="9 10">04SU4-P</strain>
    </source>
</reference>
<evidence type="ECO:0000256" key="1">
    <source>
        <dbReference type="ARBA" id="ARBA00004141"/>
    </source>
</evidence>
<feature type="domain" description="RCK C-terminal" evidence="8">
    <location>
        <begin position="206"/>
        <end position="291"/>
    </location>
</feature>
<dbReference type="EMBL" id="JAXCLX010000001">
    <property type="protein sequence ID" value="MDY0871474.1"/>
    <property type="molecule type" value="Genomic_DNA"/>
</dbReference>
<evidence type="ECO:0000256" key="5">
    <source>
        <dbReference type="ARBA" id="ARBA00022989"/>
    </source>
</evidence>
<keyword evidence="4" id="KW-0677">Repeat</keyword>
<feature type="transmembrane region" description="Helical" evidence="7">
    <location>
        <begin position="28"/>
        <end position="44"/>
    </location>
</feature>
<dbReference type="PANTHER" id="PTHR43652">
    <property type="entry name" value="BASIC AMINO ACID ANTIPORTER YFCC-RELATED"/>
    <property type="match status" value="1"/>
</dbReference>
<feature type="transmembrane region" description="Helical" evidence="7">
    <location>
        <begin position="96"/>
        <end position="122"/>
    </location>
</feature>
<dbReference type="Proteomes" id="UP001271769">
    <property type="component" value="Unassembled WGS sequence"/>
</dbReference>
<organism evidence="9 10">
    <name type="scientific">Dongia rigui</name>
    <dbReference type="NCBI Taxonomy" id="940149"/>
    <lineage>
        <taxon>Bacteria</taxon>
        <taxon>Pseudomonadati</taxon>
        <taxon>Pseudomonadota</taxon>
        <taxon>Alphaproteobacteria</taxon>
        <taxon>Rhodospirillales</taxon>
        <taxon>Dongiaceae</taxon>
        <taxon>Dongia</taxon>
    </lineage>
</organism>
<dbReference type="InterPro" id="IPR004680">
    <property type="entry name" value="Cit_transptr-like_dom"/>
</dbReference>
<dbReference type="PROSITE" id="PS51202">
    <property type="entry name" value="RCK_C"/>
    <property type="match status" value="2"/>
</dbReference>
<protein>
    <submittedName>
        <fullName evidence="9">SLC13 family permease</fullName>
    </submittedName>
</protein>
<keyword evidence="10" id="KW-1185">Reference proteome</keyword>
<evidence type="ECO:0000256" key="4">
    <source>
        <dbReference type="ARBA" id="ARBA00022737"/>
    </source>
</evidence>
<feature type="transmembrane region" description="Helical" evidence="7">
    <location>
        <begin position="172"/>
        <end position="194"/>
    </location>
</feature>
<evidence type="ECO:0000259" key="8">
    <source>
        <dbReference type="PROSITE" id="PS51202"/>
    </source>
</evidence>